<proteinExistence type="predicted"/>
<accession>A0ABT0HIP8</accession>
<name>A0ABT0HIP8_9BACT</name>
<dbReference type="RefSeq" id="WP_248476673.1">
    <property type="nucleotide sequence ID" value="NZ_JALPRF010000002.1"/>
</dbReference>
<reference evidence="1 2" key="1">
    <citation type="submission" date="2022-04" db="EMBL/GenBank/DDBJ databases">
        <title>Spirosoma sp. strain RP8 genome sequencing and assembly.</title>
        <authorList>
            <person name="Jung Y."/>
        </authorList>
    </citation>
    <scope>NUCLEOTIDE SEQUENCE [LARGE SCALE GENOMIC DNA]</scope>
    <source>
        <strain evidence="1 2">RP8</strain>
    </source>
</reference>
<dbReference type="PANTHER" id="PTHR34129:SF1">
    <property type="entry name" value="DUF952 DOMAIN-CONTAINING PROTEIN"/>
    <property type="match status" value="1"/>
</dbReference>
<dbReference type="Gene3D" id="3.20.170.20">
    <property type="entry name" value="Protein of unknown function DUF952"/>
    <property type="match status" value="1"/>
</dbReference>
<gene>
    <name evidence="1" type="ORF">M0L20_09300</name>
</gene>
<dbReference type="Proteomes" id="UP001202180">
    <property type="component" value="Unassembled WGS sequence"/>
</dbReference>
<sequence>MSLIYHVVPAKDWATFENKSTYEAASLQSEGFIHLSTECQVAGVLERYYQNVPDRLLLHIDPTLLTAELKYEISTNNERFPHLYGPLNKDSVLTVEHLD</sequence>
<dbReference type="InterPro" id="IPR009297">
    <property type="entry name" value="DUF952"/>
</dbReference>
<dbReference type="Pfam" id="PF06108">
    <property type="entry name" value="DUF952"/>
    <property type="match status" value="1"/>
</dbReference>
<organism evidence="1 2">
    <name type="scientific">Spirosoma liriopis</name>
    <dbReference type="NCBI Taxonomy" id="2937440"/>
    <lineage>
        <taxon>Bacteria</taxon>
        <taxon>Pseudomonadati</taxon>
        <taxon>Bacteroidota</taxon>
        <taxon>Cytophagia</taxon>
        <taxon>Cytophagales</taxon>
        <taxon>Cytophagaceae</taxon>
        <taxon>Spirosoma</taxon>
    </lineage>
</organism>
<keyword evidence="2" id="KW-1185">Reference proteome</keyword>
<evidence type="ECO:0000313" key="1">
    <source>
        <dbReference type="EMBL" id="MCK8492043.1"/>
    </source>
</evidence>
<evidence type="ECO:0000313" key="2">
    <source>
        <dbReference type="Proteomes" id="UP001202180"/>
    </source>
</evidence>
<protein>
    <submittedName>
        <fullName evidence="1">DUF952 domain-containing protein</fullName>
    </submittedName>
</protein>
<dbReference type="EMBL" id="JALPRF010000002">
    <property type="protein sequence ID" value="MCK8492043.1"/>
    <property type="molecule type" value="Genomic_DNA"/>
</dbReference>
<dbReference type="PANTHER" id="PTHR34129">
    <property type="entry name" value="BLR1139 PROTEIN"/>
    <property type="match status" value="1"/>
</dbReference>
<comment type="caution">
    <text evidence="1">The sequence shown here is derived from an EMBL/GenBank/DDBJ whole genome shotgun (WGS) entry which is preliminary data.</text>
</comment>
<dbReference type="SUPFAM" id="SSF56399">
    <property type="entry name" value="ADP-ribosylation"/>
    <property type="match status" value="1"/>
</dbReference>